<dbReference type="EMBL" id="HBGV01013444">
    <property type="protein sequence ID" value="CAD9503095.1"/>
    <property type="molecule type" value="Transcribed_RNA"/>
</dbReference>
<dbReference type="PANTHER" id="PTHR33926">
    <property type="entry name" value="PROTEIN TIC 22, CHLOROPLASTIC"/>
    <property type="match status" value="1"/>
</dbReference>
<organism evidence="6">
    <name type="scientific">Helicotheca tamesis</name>
    <dbReference type="NCBI Taxonomy" id="374047"/>
    <lineage>
        <taxon>Eukaryota</taxon>
        <taxon>Sar</taxon>
        <taxon>Stramenopiles</taxon>
        <taxon>Ochrophyta</taxon>
        <taxon>Bacillariophyta</taxon>
        <taxon>Mediophyceae</taxon>
        <taxon>Lithodesmiophycidae</taxon>
        <taxon>Lithodesmiales</taxon>
        <taxon>Lithodesmiaceae</taxon>
        <taxon>Helicotheca</taxon>
    </lineage>
</organism>
<evidence type="ECO:0000313" key="6">
    <source>
        <dbReference type="EMBL" id="CAD9503095.1"/>
    </source>
</evidence>
<dbReference type="PANTHER" id="PTHR33926:SF4">
    <property type="entry name" value="PROTEIN TIC 22, CHLOROPLASTIC"/>
    <property type="match status" value="1"/>
</dbReference>
<dbReference type="PROSITE" id="PS51257">
    <property type="entry name" value="PROKAR_LIPOPROTEIN"/>
    <property type="match status" value="1"/>
</dbReference>
<feature type="region of interest" description="Disordered" evidence="4">
    <location>
        <begin position="375"/>
        <end position="394"/>
    </location>
</feature>
<feature type="compositionally biased region" description="Acidic residues" evidence="4">
    <location>
        <begin position="466"/>
        <end position="482"/>
    </location>
</feature>
<sequence length="537" mass="59061">MVCRQRNRTRMAAAVTAMASIMMSCLIISTKTTYGIRIHNDPTMPSPPSPGLHSSFLPRSKSASTCHLDCCHYGAEKQLMEGTSSIAISRTFQSASSAVLFGIPRGGASDSGSPGGENNRGPASGKKFFGRNGRRGDKKKGRRHNRRRNRRGKRFGGNGGGDDGDPPKTFYPALTRDEIVDKLNVPVFAITDYNGNGAVLAHNENMPKDVTLGGSTTEDGSVYLFLSKPMAQDALKKLQQANSEVKLKVSALHLGKVWFNMIHKDDREDGYGDVSVTRVDSLNDEDGPKTTRKKIHFRIVPGVRDLVGARFLLGMKQPDDFETLRKAMEQSDIDGAKREIQRIVDQSPGFRAPYNEIPVFLMSQMRIQRRQINGIDNSNDVDGNQQNSGNGNGGTPMLPLFLSPKTMIDAYFHFLKTSPAQFRNTAPTLQLVELHKIVEMMQHESEMDFRNVVLFPAATYGTDGMNTDEDDDDESDDDDDGGGDNALERHAGEEEEESGDVDYSPTVECMPFVSMEMDVFDAEGGSMVGQSPNFVPL</sequence>
<dbReference type="AlphaFoldDB" id="A0A7S2HXQ7"/>
<gene>
    <name evidence="6" type="ORF">HTAM1171_LOCUS8200</name>
</gene>
<accession>A0A7S2HXQ7</accession>
<evidence type="ECO:0000256" key="1">
    <source>
        <dbReference type="ARBA" id="ARBA00004229"/>
    </source>
</evidence>
<dbReference type="Gene3D" id="3.40.1350.100">
    <property type="match status" value="1"/>
</dbReference>
<name>A0A7S2HXQ7_9STRA</name>
<feature type="transmembrane region" description="Helical" evidence="5">
    <location>
        <begin position="12"/>
        <end position="30"/>
    </location>
</feature>
<keyword evidence="5" id="KW-1133">Transmembrane helix</keyword>
<evidence type="ECO:0000256" key="3">
    <source>
        <dbReference type="ARBA" id="ARBA00022640"/>
    </source>
</evidence>
<protein>
    <submittedName>
        <fullName evidence="6">Uncharacterized protein</fullName>
    </submittedName>
</protein>
<keyword evidence="5" id="KW-0812">Transmembrane</keyword>
<feature type="compositionally biased region" description="Basic residues" evidence="4">
    <location>
        <begin position="128"/>
        <end position="154"/>
    </location>
</feature>
<feature type="compositionally biased region" description="Low complexity" evidence="4">
    <location>
        <begin position="380"/>
        <end position="389"/>
    </location>
</feature>
<comment type="subcellular location">
    <subcellularLocation>
        <location evidence="1">Plastid</location>
        <location evidence="1">Chloroplast</location>
    </subcellularLocation>
</comment>
<reference evidence="6" key="1">
    <citation type="submission" date="2021-01" db="EMBL/GenBank/DDBJ databases">
        <authorList>
            <person name="Corre E."/>
            <person name="Pelletier E."/>
            <person name="Niang G."/>
            <person name="Scheremetjew M."/>
            <person name="Finn R."/>
            <person name="Kale V."/>
            <person name="Holt S."/>
            <person name="Cochrane G."/>
            <person name="Meng A."/>
            <person name="Brown T."/>
            <person name="Cohen L."/>
        </authorList>
    </citation>
    <scope>NUCLEOTIDE SEQUENCE</scope>
    <source>
        <strain evidence="6">CCMP826</strain>
    </source>
</reference>
<feature type="region of interest" description="Disordered" evidence="4">
    <location>
        <begin position="462"/>
        <end position="507"/>
    </location>
</feature>
<dbReference type="GO" id="GO:0009507">
    <property type="term" value="C:chloroplast"/>
    <property type="evidence" value="ECO:0007669"/>
    <property type="project" value="UniProtKB-SubCell"/>
</dbReference>
<dbReference type="InterPro" id="IPR007378">
    <property type="entry name" value="Tic22-like"/>
</dbReference>
<feature type="region of interest" description="Disordered" evidence="4">
    <location>
        <begin position="105"/>
        <end position="170"/>
    </location>
</feature>
<keyword evidence="5" id="KW-0472">Membrane</keyword>
<evidence type="ECO:0000256" key="5">
    <source>
        <dbReference type="SAM" id="Phobius"/>
    </source>
</evidence>
<keyword evidence="2" id="KW-0150">Chloroplast</keyword>
<keyword evidence="3" id="KW-0934">Plastid</keyword>
<evidence type="ECO:0000256" key="4">
    <source>
        <dbReference type="SAM" id="MobiDB-lite"/>
    </source>
</evidence>
<dbReference type="GO" id="GO:0015031">
    <property type="term" value="P:protein transport"/>
    <property type="evidence" value="ECO:0007669"/>
    <property type="project" value="InterPro"/>
</dbReference>
<proteinExistence type="predicted"/>
<evidence type="ECO:0000256" key="2">
    <source>
        <dbReference type="ARBA" id="ARBA00022528"/>
    </source>
</evidence>